<feature type="non-terminal residue" evidence="10">
    <location>
        <position position="1"/>
    </location>
</feature>
<gene>
    <name evidence="10" type="ORF">KI387_000588</name>
</gene>
<feature type="transmembrane region" description="Helical" evidence="9">
    <location>
        <begin position="51"/>
        <end position="72"/>
    </location>
</feature>
<feature type="transmembrane region" description="Helical" evidence="9">
    <location>
        <begin position="199"/>
        <end position="217"/>
    </location>
</feature>
<feature type="transmembrane region" description="Helical" evidence="9">
    <location>
        <begin position="229"/>
        <end position="251"/>
    </location>
</feature>
<keyword evidence="6 9" id="KW-1133">Transmembrane helix</keyword>
<feature type="transmembrane region" description="Helical" evidence="9">
    <location>
        <begin position="263"/>
        <end position="280"/>
    </location>
</feature>
<feature type="transmembrane region" description="Helical" evidence="9">
    <location>
        <begin position="118"/>
        <end position="137"/>
    </location>
</feature>
<keyword evidence="5 9" id="KW-0967">Endosome</keyword>
<dbReference type="Proteomes" id="UP000824469">
    <property type="component" value="Unassembled WGS sequence"/>
</dbReference>
<reference evidence="10 11" key="1">
    <citation type="journal article" date="2021" name="Nat. Plants">
        <title>The Taxus genome provides insights into paclitaxel biosynthesis.</title>
        <authorList>
            <person name="Xiong X."/>
            <person name="Gou J."/>
            <person name="Liao Q."/>
            <person name="Li Y."/>
            <person name="Zhou Q."/>
            <person name="Bi G."/>
            <person name="Li C."/>
            <person name="Du R."/>
            <person name="Wang X."/>
            <person name="Sun T."/>
            <person name="Guo L."/>
            <person name="Liang H."/>
            <person name="Lu P."/>
            <person name="Wu Y."/>
            <person name="Zhang Z."/>
            <person name="Ro D.K."/>
            <person name="Shang Y."/>
            <person name="Huang S."/>
            <person name="Yan J."/>
        </authorList>
    </citation>
    <scope>NUCLEOTIDE SEQUENCE [LARGE SCALE GENOMIC DNA]</scope>
    <source>
        <strain evidence="10">Ta-2019</strain>
    </source>
</reference>
<sequence>RERLALLEAAEYGEKSQFKPIIYFQSWRVGLLIFALGNCLNFISFGYAAQSLLAALGSVQFVSNVAFAYIVLKEKVTGRVLLATALIVSGNIFLVAFGNHQSPVYTPEQLMEKYTNQVFILYCMGLLLLVGVNHFIYRRGEQLLSISGRHNNKSYWHQLLPLAYAVVSGAIGSHSVLFAKSLSSLLRLTISGDSQLHGWFTYIIVSLFLCTAAFWMARLNDGLALFDAILIVPMLQITWTFFSIFTGFIYFQEYKVFDTLRTSMFLIGIILVFAGISLLAPDDSKVSEEKLPPPSAQESSPLIHNFNRSCELDAEQRDIKEGRSIAQTLLTDATNFIEKAKTACTISLGLGQDHIHASSVLVMPMVPSRMTRLKVNTIIPVKLYPVVNSTWLEIMTKEEDMDDASTLRQH</sequence>
<evidence type="ECO:0000256" key="5">
    <source>
        <dbReference type="ARBA" id="ARBA00022753"/>
    </source>
</evidence>
<dbReference type="InterPro" id="IPR008521">
    <property type="entry name" value="Mg_trans_NIPA"/>
</dbReference>
<dbReference type="PANTHER" id="PTHR12570">
    <property type="match status" value="1"/>
</dbReference>
<keyword evidence="9" id="KW-0813">Transport</keyword>
<evidence type="ECO:0000256" key="7">
    <source>
        <dbReference type="ARBA" id="ARBA00023136"/>
    </source>
</evidence>
<evidence type="ECO:0000256" key="1">
    <source>
        <dbReference type="ARBA" id="ARBA00004141"/>
    </source>
</evidence>
<evidence type="ECO:0000256" key="6">
    <source>
        <dbReference type="ARBA" id="ARBA00022989"/>
    </source>
</evidence>
<feature type="non-terminal residue" evidence="10">
    <location>
        <position position="410"/>
    </location>
</feature>
<keyword evidence="9" id="KW-0460">Magnesium</keyword>
<accession>A0AA38GUQ5</accession>
<keyword evidence="11" id="KW-1185">Reference proteome</keyword>
<comment type="caution">
    <text evidence="10">The sequence shown here is derived from an EMBL/GenBank/DDBJ whole genome shotgun (WGS) entry which is preliminary data.</text>
</comment>
<dbReference type="GO" id="GO:0005886">
    <property type="term" value="C:plasma membrane"/>
    <property type="evidence" value="ECO:0007669"/>
    <property type="project" value="UniProtKB-SubCell"/>
</dbReference>
<dbReference type="Pfam" id="PF05653">
    <property type="entry name" value="Mg_trans_NIPA"/>
    <property type="match status" value="1"/>
</dbReference>
<evidence type="ECO:0000313" key="11">
    <source>
        <dbReference type="Proteomes" id="UP000824469"/>
    </source>
</evidence>
<comment type="subunit">
    <text evidence="3 9">Homodimer.</text>
</comment>
<feature type="transmembrane region" description="Helical" evidence="9">
    <location>
        <begin position="21"/>
        <end position="45"/>
    </location>
</feature>
<evidence type="ECO:0000256" key="8">
    <source>
        <dbReference type="ARBA" id="ARBA00025284"/>
    </source>
</evidence>
<comment type="subcellular location">
    <subcellularLocation>
        <location evidence="9">Cell membrane</location>
        <topology evidence="9">Multi-pass membrane protein</topology>
    </subcellularLocation>
    <subcellularLocation>
        <location evidence="9">Early endosome</location>
    </subcellularLocation>
    <subcellularLocation>
        <location evidence="1">Membrane</location>
        <topology evidence="1">Multi-pass membrane protein</topology>
    </subcellularLocation>
</comment>
<proteinExistence type="inferred from homology"/>
<keyword evidence="7 9" id="KW-0472">Membrane</keyword>
<evidence type="ECO:0000313" key="10">
    <source>
        <dbReference type="EMBL" id="KAH9328480.1"/>
    </source>
</evidence>
<name>A0AA38GUQ5_TAXCH</name>
<evidence type="ECO:0000256" key="2">
    <source>
        <dbReference type="ARBA" id="ARBA00007001"/>
    </source>
</evidence>
<feature type="transmembrane region" description="Helical" evidence="9">
    <location>
        <begin position="79"/>
        <end position="98"/>
    </location>
</feature>
<protein>
    <recommendedName>
        <fullName evidence="9">Probable magnesium transporter</fullName>
    </recommendedName>
</protein>
<keyword evidence="4 9" id="KW-0812">Transmembrane</keyword>
<comment type="similarity">
    <text evidence="2 9">Belongs to the NIPA (TC 2.A.7) family.</text>
</comment>
<dbReference type="PANTHER" id="PTHR12570:SF9">
    <property type="entry name" value="MAGNESIUM TRANSPORTER NIPA8-RELATED"/>
    <property type="match status" value="1"/>
</dbReference>
<evidence type="ECO:0000256" key="4">
    <source>
        <dbReference type="ARBA" id="ARBA00022692"/>
    </source>
</evidence>
<keyword evidence="9" id="KW-1003">Cell membrane</keyword>
<dbReference type="GO" id="GO:0005769">
    <property type="term" value="C:early endosome"/>
    <property type="evidence" value="ECO:0007669"/>
    <property type="project" value="UniProtKB-SubCell"/>
</dbReference>
<feature type="transmembrane region" description="Helical" evidence="9">
    <location>
        <begin position="158"/>
        <end position="179"/>
    </location>
</feature>
<dbReference type="AlphaFoldDB" id="A0AA38GUQ5"/>
<comment type="function">
    <text evidence="8 9">Acts as a Mg(2+) transporter. Can also transport other divalent cations such as Fe(2+), Sr(2+), Ba(2+), Mn(2+) and Co(2+) but to a much less extent than Mg(2+).</text>
</comment>
<keyword evidence="9" id="KW-0406">Ion transport</keyword>
<evidence type="ECO:0000256" key="3">
    <source>
        <dbReference type="ARBA" id="ARBA00011738"/>
    </source>
</evidence>
<organism evidence="10 11">
    <name type="scientific">Taxus chinensis</name>
    <name type="common">Chinese yew</name>
    <name type="synonym">Taxus wallichiana var. chinensis</name>
    <dbReference type="NCBI Taxonomy" id="29808"/>
    <lineage>
        <taxon>Eukaryota</taxon>
        <taxon>Viridiplantae</taxon>
        <taxon>Streptophyta</taxon>
        <taxon>Embryophyta</taxon>
        <taxon>Tracheophyta</taxon>
        <taxon>Spermatophyta</taxon>
        <taxon>Pinopsida</taxon>
        <taxon>Pinidae</taxon>
        <taxon>Conifers II</taxon>
        <taxon>Cupressales</taxon>
        <taxon>Taxaceae</taxon>
        <taxon>Taxus</taxon>
    </lineage>
</organism>
<dbReference type="InterPro" id="IPR037185">
    <property type="entry name" value="EmrE-like"/>
</dbReference>
<dbReference type="GO" id="GO:0015095">
    <property type="term" value="F:magnesium ion transmembrane transporter activity"/>
    <property type="evidence" value="ECO:0007669"/>
    <property type="project" value="UniProtKB-UniRule"/>
</dbReference>
<dbReference type="SUPFAM" id="SSF103481">
    <property type="entry name" value="Multidrug resistance efflux transporter EmrE"/>
    <property type="match status" value="1"/>
</dbReference>
<dbReference type="EMBL" id="JAHRHJ020000001">
    <property type="protein sequence ID" value="KAH9328480.1"/>
    <property type="molecule type" value="Genomic_DNA"/>
</dbReference>
<dbReference type="OMA" id="YYGPLAC"/>
<evidence type="ECO:0000256" key="9">
    <source>
        <dbReference type="RuleBase" id="RU363078"/>
    </source>
</evidence>